<reference evidence="4 5" key="1">
    <citation type="journal article" date="2013" name="Curr. Biol.">
        <title>The Genome of the Foraminiferan Reticulomyxa filosa.</title>
        <authorList>
            <person name="Glockner G."/>
            <person name="Hulsmann N."/>
            <person name="Schleicher M."/>
            <person name="Noegel A.A."/>
            <person name="Eichinger L."/>
            <person name="Gallinger C."/>
            <person name="Pawlowski J."/>
            <person name="Sierra R."/>
            <person name="Euteneuer U."/>
            <person name="Pillet L."/>
            <person name="Moustafa A."/>
            <person name="Platzer M."/>
            <person name="Groth M."/>
            <person name="Szafranski K."/>
            <person name="Schliwa M."/>
        </authorList>
    </citation>
    <scope>NUCLEOTIDE SEQUENCE [LARGE SCALE GENOMIC DNA]</scope>
</reference>
<keyword evidence="1 3" id="KW-0853">WD repeat</keyword>
<feature type="repeat" description="WD" evidence="3">
    <location>
        <begin position="134"/>
        <end position="160"/>
    </location>
</feature>
<evidence type="ECO:0000313" key="4">
    <source>
        <dbReference type="EMBL" id="ETO07645.1"/>
    </source>
</evidence>
<dbReference type="InterPro" id="IPR019775">
    <property type="entry name" value="WD40_repeat_CS"/>
</dbReference>
<organism evidence="4 5">
    <name type="scientific">Reticulomyxa filosa</name>
    <dbReference type="NCBI Taxonomy" id="46433"/>
    <lineage>
        <taxon>Eukaryota</taxon>
        <taxon>Sar</taxon>
        <taxon>Rhizaria</taxon>
        <taxon>Retaria</taxon>
        <taxon>Foraminifera</taxon>
        <taxon>Monothalamids</taxon>
        <taxon>Reticulomyxidae</taxon>
        <taxon>Reticulomyxa</taxon>
    </lineage>
</organism>
<sequence length="182" mass="21079">MYCVKFLSYSSSKYHLHNKQLQIFNGHANGVCGIKFSSFNDSRYYVLDHMITLFVYGMLKHQNHYMFSMDMKMVFGVLIFHHYKAIINDNNNNKMNNISVIDGNGYTICFGSCDNTIQIWDIETTKQFNNNIGNSNVICSGSCDNTIRFWDIRSNKNQLHVIKGDDGNGGIIFFEFFTIKKE</sequence>
<evidence type="ECO:0000256" key="2">
    <source>
        <dbReference type="ARBA" id="ARBA00022737"/>
    </source>
</evidence>
<proteinExistence type="predicted"/>
<dbReference type="Gene3D" id="2.130.10.10">
    <property type="entry name" value="YVTN repeat-like/Quinoprotein amine dehydrogenase"/>
    <property type="match status" value="1"/>
</dbReference>
<dbReference type="PANTHER" id="PTHR22847:SF637">
    <property type="entry name" value="WD REPEAT DOMAIN 5B"/>
    <property type="match status" value="1"/>
</dbReference>
<accession>X6M3P4</accession>
<dbReference type="AlphaFoldDB" id="X6M3P4"/>
<dbReference type="Pfam" id="PF00400">
    <property type="entry name" value="WD40"/>
    <property type="match status" value="2"/>
</dbReference>
<dbReference type="SUPFAM" id="SSF50978">
    <property type="entry name" value="WD40 repeat-like"/>
    <property type="match status" value="1"/>
</dbReference>
<name>X6M3P4_RETFI</name>
<dbReference type="GO" id="GO:1990234">
    <property type="term" value="C:transferase complex"/>
    <property type="evidence" value="ECO:0007669"/>
    <property type="project" value="UniProtKB-ARBA"/>
</dbReference>
<comment type="caution">
    <text evidence="4">The sequence shown here is derived from an EMBL/GenBank/DDBJ whole genome shotgun (WGS) entry which is preliminary data.</text>
</comment>
<gene>
    <name evidence="4" type="ORF">RFI_29745</name>
</gene>
<protein>
    <recommendedName>
        <fullName evidence="6">WD-40 repeat protein</fullName>
    </recommendedName>
</protein>
<dbReference type="InterPro" id="IPR036322">
    <property type="entry name" value="WD40_repeat_dom_sf"/>
</dbReference>
<dbReference type="PROSITE" id="PS50082">
    <property type="entry name" value="WD_REPEATS_2"/>
    <property type="match status" value="2"/>
</dbReference>
<evidence type="ECO:0000313" key="5">
    <source>
        <dbReference type="Proteomes" id="UP000023152"/>
    </source>
</evidence>
<dbReference type="PROSITE" id="PS00678">
    <property type="entry name" value="WD_REPEATS_1"/>
    <property type="match status" value="1"/>
</dbReference>
<dbReference type="Proteomes" id="UP000023152">
    <property type="component" value="Unassembled WGS sequence"/>
</dbReference>
<dbReference type="EMBL" id="ASPP01025908">
    <property type="protein sequence ID" value="ETO07645.1"/>
    <property type="molecule type" value="Genomic_DNA"/>
</dbReference>
<dbReference type="InterPro" id="IPR001680">
    <property type="entry name" value="WD40_rpt"/>
</dbReference>
<feature type="repeat" description="WD" evidence="3">
    <location>
        <begin position="104"/>
        <end position="130"/>
    </location>
</feature>
<dbReference type="PANTHER" id="PTHR22847">
    <property type="entry name" value="WD40 REPEAT PROTEIN"/>
    <property type="match status" value="1"/>
</dbReference>
<dbReference type="InterPro" id="IPR015943">
    <property type="entry name" value="WD40/YVTN_repeat-like_dom_sf"/>
</dbReference>
<keyword evidence="5" id="KW-1185">Reference proteome</keyword>
<keyword evidence="2" id="KW-0677">Repeat</keyword>
<evidence type="ECO:0000256" key="1">
    <source>
        <dbReference type="ARBA" id="ARBA00022574"/>
    </source>
</evidence>
<evidence type="ECO:0008006" key="6">
    <source>
        <dbReference type="Google" id="ProtNLM"/>
    </source>
</evidence>
<evidence type="ECO:0000256" key="3">
    <source>
        <dbReference type="PROSITE-ProRule" id="PRU00221"/>
    </source>
</evidence>